<dbReference type="SMART" id="SM00421">
    <property type="entry name" value="HTH_LUXR"/>
    <property type="match status" value="1"/>
</dbReference>
<dbReference type="SUPFAM" id="SSF46894">
    <property type="entry name" value="C-terminal effector domain of the bipartite response regulators"/>
    <property type="match status" value="1"/>
</dbReference>
<organism evidence="2 3">
    <name type="scientific">Catenulispora subtropica</name>
    <dbReference type="NCBI Taxonomy" id="450798"/>
    <lineage>
        <taxon>Bacteria</taxon>
        <taxon>Bacillati</taxon>
        <taxon>Actinomycetota</taxon>
        <taxon>Actinomycetes</taxon>
        <taxon>Catenulisporales</taxon>
        <taxon>Catenulisporaceae</taxon>
        <taxon>Catenulispora</taxon>
    </lineage>
</organism>
<sequence>METLGLDAVAQAVYTAMLGDPEAGVDSLVSILGVEESQVRTALDQLAKLALLRQSREQPDRLVPVPPEVGLQLLIRRQEEELATRGWAIEQTRAAAERIVVERTERQAAEIGSGDTEHLTNLDAIQDRLDAMVAGAGTEVLSLIPGSAVPAETLEAAKTADAVILGRGVNCRIVYQDAIRNHPPTLAYGQWLTENGAQVRTTPVLAQRLLIVDRSAAALPLDPDDPWAGRVHTTNPGLVHQLITLFEQTWAAATPLAEPRPMENATGLTSMERALLQMLAAGSTDDAAAKRLGVSGRTVRRIMAELMERLDAESRFEAGIMAAKRGWL</sequence>
<name>A0ABP5D251_9ACTN</name>
<keyword evidence="3" id="KW-1185">Reference proteome</keyword>
<dbReference type="CDD" id="cd06170">
    <property type="entry name" value="LuxR_C_like"/>
    <property type="match status" value="1"/>
</dbReference>
<evidence type="ECO:0000313" key="3">
    <source>
        <dbReference type="Proteomes" id="UP001499854"/>
    </source>
</evidence>
<dbReference type="RefSeq" id="WP_344657955.1">
    <property type="nucleotide sequence ID" value="NZ_BAAAQM010000017.1"/>
</dbReference>
<dbReference type="Proteomes" id="UP001499854">
    <property type="component" value="Unassembled WGS sequence"/>
</dbReference>
<dbReference type="Pfam" id="PF00196">
    <property type="entry name" value="GerE"/>
    <property type="match status" value="1"/>
</dbReference>
<dbReference type="Gene3D" id="1.10.10.10">
    <property type="entry name" value="Winged helix-like DNA-binding domain superfamily/Winged helix DNA-binding domain"/>
    <property type="match status" value="2"/>
</dbReference>
<evidence type="ECO:0000259" key="1">
    <source>
        <dbReference type="PROSITE" id="PS50043"/>
    </source>
</evidence>
<dbReference type="PANTHER" id="PTHR34293:SF1">
    <property type="entry name" value="HTH-TYPE TRANSCRIPTIONAL REGULATOR TRMBL2"/>
    <property type="match status" value="1"/>
</dbReference>
<reference evidence="3" key="1">
    <citation type="journal article" date="2019" name="Int. J. Syst. Evol. Microbiol.">
        <title>The Global Catalogue of Microorganisms (GCM) 10K type strain sequencing project: providing services to taxonomists for standard genome sequencing and annotation.</title>
        <authorList>
            <consortium name="The Broad Institute Genomics Platform"/>
            <consortium name="The Broad Institute Genome Sequencing Center for Infectious Disease"/>
            <person name="Wu L."/>
            <person name="Ma J."/>
        </authorList>
    </citation>
    <scope>NUCLEOTIDE SEQUENCE [LARGE SCALE GENOMIC DNA]</scope>
    <source>
        <strain evidence="3">JCM 16013</strain>
    </source>
</reference>
<gene>
    <name evidence="2" type="ORF">GCM10009838_33510</name>
</gene>
<dbReference type="InterPro" id="IPR036388">
    <property type="entry name" value="WH-like_DNA-bd_sf"/>
</dbReference>
<proteinExistence type="predicted"/>
<feature type="domain" description="HTH luxR-type" evidence="1">
    <location>
        <begin position="261"/>
        <end position="326"/>
    </location>
</feature>
<dbReference type="InterPro" id="IPR051797">
    <property type="entry name" value="TrmB-like"/>
</dbReference>
<dbReference type="InterPro" id="IPR000792">
    <property type="entry name" value="Tscrpt_reg_LuxR_C"/>
</dbReference>
<evidence type="ECO:0000313" key="2">
    <source>
        <dbReference type="EMBL" id="GAA1971454.1"/>
    </source>
</evidence>
<protein>
    <submittedName>
        <fullName evidence="2">LuxR family transcriptional regulator</fullName>
    </submittedName>
</protein>
<comment type="caution">
    <text evidence="2">The sequence shown here is derived from an EMBL/GenBank/DDBJ whole genome shotgun (WGS) entry which is preliminary data.</text>
</comment>
<dbReference type="PROSITE" id="PS50043">
    <property type="entry name" value="HTH_LUXR_2"/>
    <property type="match status" value="1"/>
</dbReference>
<dbReference type="InterPro" id="IPR016032">
    <property type="entry name" value="Sig_transdc_resp-reg_C-effctor"/>
</dbReference>
<accession>A0ABP5D251</accession>
<dbReference type="EMBL" id="BAAAQM010000017">
    <property type="protein sequence ID" value="GAA1971454.1"/>
    <property type="molecule type" value="Genomic_DNA"/>
</dbReference>
<dbReference type="PANTHER" id="PTHR34293">
    <property type="entry name" value="HTH-TYPE TRANSCRIPTIONAL REGULATOR TRMBL2"/>
    <property type="match status" value="1"/>
</dbReference>